<dbReference type="AlphaFoldDB" id="A0A5D4M883"/>
<dbReference type="PANTHER" id="PTHR43344">
    <property type="entry name" value="PHOSPHOSERINE PHOSPHATASE"/>
    <property type="match status" value="1"/>
</dbReference>
<dbReference type="EMBL" id="VTEG01000016">
    <property type="protein sequence ID" value="TYR97816.1"/>
    <property type="molecule type" value="Genomic_DNA"/>
</dbReference>
<accession>A0A5D4M883</accession>
<dbReference type="GO" id="GO:0016787">
    <property type="term" value="F:hydrolase activity"/>
    <property type="evidence" value="ECO:0007669"/>
    <property type="project" value="UniProtKB-KW"/>
</dbReference>
<proteinExistence type="inferred from homology"/>
<dbReference type="GO" id="GO:0046872">
    <property type="term" value="F:metal ion binding"/>
    <property type="evidence" value="ECO:0007669"/>
    <property type="project" value="UniProtKB-KW"/>
</dbReference>
<dbReference type="Pfam" id="PF12710">
    <property type="entry name" value="HAD"/>
    <property type="match status" value="1"/>
</dbReference>
<protein>
    <submittedName>
        <fullName evidence="5">HAD-IB family hydrolase</fullName>
    </submittedName>
</protein>
<organism evidence="5 6">
    <name type="scientific">Rossellomorea vietnamensis</name>
    <dbReference type="NCBI Taxonomy" id="218284"/>
    <lineage>
        <taxon>Bacteria</taxon>
        <taxon>Bacillati</taxon>
        <taxon>Bacillota</taxon>
        <taxon>Bacilli</taxon>
        <taxon>Bacillales</taxon>
        <taxon>Bacillaceae</taxon>
        <taxon>Rossellomorea</taxon>
    </lineage>
</organism>
<dbReference type="InterPro" id="IPR036412">
    <property type="entry name" value="HAD-like_sf"/>
</dbReference>
<dbReference type="InterPro" id="IPR050582">
    <property type="entry name" value="HAD-like_SerB"/>
</dbReference>
<evidence type="ECO:0000313" key="6">
    <source>
        <dbReference type="Proteomes" id="UP000325182"/>
    </source>
</evidence>
<sequence>MAIITVDFDGTLYQGNSFKAMFSVGKETFTAKQWAIVAAGLAKASAGGLLKGKNKFRHDFFRAFAKTFKGKTPEELDLFFQELVNHGKEEVHHTLVSRIHDHQKNGDTVIVLSGALQPFLNAFINHLQLTNVHVLSTELQFDHNGQCTGEIGQIVNGDVKVAKLQEWMNQQHLTENPPKEIWAYADSESDIPLLHYVSNPVLVNPKEGMVKVAEENKWAIFAS</sequence>
<keyword evidence="2" id="KW-0479">Metal-binding</keyword>
<keyword evidence="3 5" id="KW-0378">Hydrolase</keyword>
<evidence type="ECO:0000313" key="5">
    <source>
        <dbReference type="EMBL" id="TYR97816.1"/>
    </source>
</evidence>
<dbReference type="Gene3D" id="3.40.50.1000">
    <property type="entry name" value="HAD superfamily/HAD-like"/>
    <property type="match status" value="1"/>
</dbReference>
<reference evidence="5 6" key="1">
    <citation type="submission" date="2019-08" db="EMBL/GenBank/DDBJ databases">
        <title>Bacillus genomes from the desert of Cuatro Cienegas, Coahuila.</title>
        <authorList>
            <person name="Olmedo-Alvarez G."/>
        </authorList>
    </citation>
    <scope>NUCLEOTIDE SEQUENCE [LARGE SCALE GENOMIC DNA]</scope>
    <source>
        <strain evidence="5 6">CH128b_4D</strain>
    </source>
</reference>
<dbReference type="InterPro" id="IPR023214">
    <property type="entry name" value="HAD_sf"/>
</dbReference>
<evidence type="ECO:0000256" key="2">
    <source>
        <dbReference type="ARBA" id="ARBA00022723"/>
    </source>
</evidence>
<gene>
    <name evidence="5" type="ORF">FZC84_17515</name>
</gene>
<dbReference type="InterPro" id="IPR006385">
    <property type="entry name" value="HAD_hydro_SerB1"/>
</dbReference>
<dbReference type="RefSeq" id="WP_113928893.1">
    <property type="nucleotide sequence ID" value="NZ_VTEG01000016.1"/>
</dbReference>
<comment type="caution">
    <text evidence="5">The sequence shown here is derived from an EMBL/GenBank/DDBJ whole genome shotgun (WGS) entry which is preliminary data.</text>
</comment>
<dbReference type="Gene3D" id="1.20.1440.100">
    <property type="entry name" value="SG protein - dephosphorylation function"/>
    <property type="match status" value="1"/>
</dbReference>
<comment type="similarity">
    <text evidence="1">Belongs to the HAD-like hydrolase superfamily. SerB family.</text>
</comment>
<dbReference type="SUPFAM" id="SSF56784">
    <property type="entry name" value="HAD-like"/>
    <property type="match status" value="1"/>
</dbReference>
<keyword evidence="4" id="KW-0460">Magnesium</keyword>
<evidence type="ECO:0000256" key="4">
    <source>
        <dbReference type="ARBA" id="ARBA00022842"/>
    </source>
</evidence>
<evidence type="ECO:0000256" key="1">
    <source>
        <dbReference type="ARBA" id="ARBA00009184"/>
    </source>
</evidence>
<dbReference type="Proteomes" id="UP000325182">
    <property type="component" value="Unassembled WGS sequence"/>
</dbReference>
<evidence type="ECO:0000256" key="3">
    <source>
        <dbReference type="ARBA" id="ARBA00022801"/>
    </source>
</evidence>
<dbReference type="NCBIfam" id="TIGR01490">
    <property type="entry name" value="HAD-SF-IB-hyp1"/>
    <property type="match status" value="1"/>
</dbReference>
<dbReference type="NCBIfam" id="TIGR01488">
    <property type="entry name" value="HAD-SF-IB"/>
    <property type="match status" value="1"/>
</dbReference>
<dbReference type="PANTHER" id="PTHR43344:SF13">
    <property type="entry name" value="PHOSPHATASE RV3661-RELATED"/>
    <property type="match status" value="1"/>
</dbReference>
<name>A0A5D4M883_9BACI</name>